<dbReference type="GeneID" id="33325002"/>
<dbReference type="EMBL" id="CP014854">
    <property type="protein sequence ID" value="ASI99785.1"/>
    <property type="molecule type" value="Genomic_DNA"/>
</dbReference>
<evidence type="ECO:0000313" key="2">
    <source>
        <dbReference type="Proteomes" id="UP000197156"/>
    </source>
</evidence>
<proteinExistence type="predicted"/>
<evidence type="ECO:0008006" key="3">
    <source>
        <dbReference type="Google" id="ProtNLM"/>
    </source>
</evidence>
<dbReference type="OrthoDB" id="84596at2157"/>
<dbReference type="Proteomes" id="UP000197156">
    <property type="component" value="Chromosome"/>
</dbReference>
<dbReference type="KEGG" id="tce:A3L02_09515"/>
<evidence type="ECO:0000313" key="1">
    <source>
        <dbReference type="EMBL" id="ASI99785.1"/>
    </source>
</evidence>
<dbReference type="Gene3D" id="3.40.50.300">
    <property type="entry name" value="P-loop containing nucleotide triphosphate hydrolases"/>
    <property type="match status" value="1"/>
</dbReference>
<reference evidence="1 2" key="1">
    <citation type="submission" date="2016-03" db="EMBL/GenBank/DDBJ databases">
        <title>Complete genome sequence of Thermococcus celer.</title>
        <authorList>
            <person name="Oger P.M."/>
        </authorList>
    </citation>
    <scope>NUCLEOTIDE SEQUENCE [LARGE SCALE GENOMIC DNA]</scope>
    <source>
        <strain evidence="1 2">Vu 13</strain>
    </source>
</reference>
<dbReference type="RefSeq" id="WP_088863701.1">
    <property type="nucleotide sequence ID" value="NZ_CP014854.1"/>
</dbReference>
<organism evidence="1 2">
    <name type="scientific">Thermococcus celer Vu 13 = JCM 8558</name>
    <dbReference type="NCBI Taxonomy" id="1293037"/>
    <lineage>
        <taxon>Archaea</taxon>
        <taxon>Methanobacteriati</taxon>
        <taxon>Methanobacteriota</taxon>
        <taxon>Thermococci</taxon>
        <taxon>Thermococcales</taxon>
        <taxon>Thermococcaceae</taxon>
        <taxon>Thermococcus</taxon>
    </lineage>
</organism>
<gene>
    <name evidence="1" type="ORF">A3L02_09515</name>
</gene>
<protein>
    <recommendedName>
        <fullName evidence="3">KaiC-like domain-containing protein</fullName>
    </recommendedName>
</protein>
<dbReference type="InterPro" id="IPR027417">
    <property type="entry name" value="P-loop_NTPase"/>
</dbReference>
<accession>A0A218P4F9</accession>
<dbReference type="AlphaFoldDB" id="A0A218P4F9"/>
<keyword evidence="2" id="KW-1185">Reference proteome</keyword>
<name>A0A218P4F9_THECE</name>
<sequence>MEKNILDLFRGEYLPGSTISIIYDAYSSAWRIPLLLLRHAVERGYFAIVSNYSGPLSLFMRKAGTVGLDVERELENGNLAIIDLFGTRYGSKKPLPNVFYLDNVEPETLNPKIDRIYFTHLREFMEGRPVFRLIHTLDGVSLLLGEESTLRLLNQTLASKSQELPDSVLAQSINRDVVSERFVAWASGVSDYVIVARSWLEENGLKETLYLISAPYEDFEPETYSFRVTKEKGVEKLKIRKMRELNP</sequence>